<dbReference type="InterPro" id="IPR007197">
    <property type="entry name" value="rSAM"/>
</dbReference>
<name>A0A6N7SA33_9FIRM</name>
<dbReference type="CDD" id="cd01335">
    <property type="entry name" value="Radical_SAM"/>
    <property type="match status" value="1"/>
</dbReference>
<dbReference type="SUPFAM" id="SSF102114">
    <property type="entry name" value="Radical SAM enzymes"/>
    <property type="match status" value="1"/>
</dbReference>
<dbReference type="GO" id="GO:0005737">
    <property type="term" value="C:cytoplasm"/>
    <property type="evidence" value="ECO:0007669"/>
    <property type="project" value="UniProtKB-SubCell"/>
</dbReference>
<gene>
    <name evidence="5" type="primary">hemW</name>
    <name evidence="6" type="ORF">GKD88_15025</name>
    <name evidence="5" type="ORF">GKE08_15355</name>
</gene>
<evidence type="ECO:0000259" key="4">
    <source>
        <dbReference type="PROSITE" id="PS51918"/>
    </source>
</evidence>
<keyword evidence="3" id="KW-0479">Metal-binding</keyword>
<keyword evidence="3" id="KW-0143">Chaperone</keyword>
<dbReference type="RefSeq" id="WP_154240067.1">
    <property type="nucleotide sequence ID" value="NZ_CAUFAO010000001.1"/>
</dbReference>
<proteinExistence type="inferred from homology"/>
<dbReference type="InterPro" id="IPR058240">
    <property type="entry name" value="rSAM_sf"/>
</dbReference>
<accession>A0A6N7SA33</accession>
<evidence type="ECO:0000313" key="7">
    <source>
        <dbReference type="Proteomes" id="UP000433575"/>
    </source>
</evidence>
<dbReference type="Pfam" id="PF04055">
    <property type="entry name" value="Radical_SAM"/>
    <property type="match status" value="1"/>
</dbReference>
<comment type="caution">
    <text evidence="5">The sequence shown here is derived from an EMBL/GenBank/DDBJ whole genome shotgun (WGS) entry which is preliminary data.</text>
</comment>
<evidence type="ECO:0000256" key="1">
    <source>
        <dbReference type="ARBA" id="ARBA00006100"/>
    </source>
</evidence>
<dbReference type="SFLD" id="SFLDF00562">
    <property type="entry name" value="HemN-like__clustered_with_heat"/>
    <property type="match status" value="1"/>
</dbReference>
<keyword evidence="8" id="KW-1185">Reference proteome</keyword>
<dbReference type="PANTHER" id="PTHR13932:SF5">
    <property type="entry name" value="RADICAL S-ADENOSYL METHIONINE DOMAIN-CONTAINING PROTEIN 1, MITOCHONDRIAL"/>
    <property type="match status" value="1"/>
</dbReference>
<dbReference type="Pfam" id="PF06969">
    <property type="entry name" value="HemN_C"/>
    <property type="match status" value="1"/>
</dbReference>
<dbReference type="GO" id="GO:0046872">
    <property type="term" value="F:metal ion binding"/>
    <property type="evidence" value="ECO:0007669"/>
    <property type="project" value="UniProtKB-UniRule"/>
</dbReference>
<dbReference type="EMBL" id="WKPI01000034">
    <property type="protein sequence ID" value="MSC34437.1"/>
    <property type="molecule type" value="Genomic_DNA"/>
</dbReference>
<dbReference type="InterPro" id="IPR004559">
    <property type="entry name" value="HemW-like"/>
</dbReference>
<evidence type="ECO:0000256" key="2">
    <source>
        <dbReference type="ARBA" id="ARBA00017228"/>
    </source>
</evidence>
<dbReference type="SFLD" id="SFLDF00288">
    <property type="entry name" value="HemN-like__clustered_with_nucl"/>
    <property type="match status" value="1"/>
</dbReference>
<dbReference type="PANTHER" id="PTHR13932">
    <property type="entry name" value="COPROPORPHYRINIGEN III OXIDASE"/>
    <property type="match status" value="1"/>
</dbReference>
<sequence length="370" mass="41812">MCAAATFKNQSLYVHIPFCQGICAYCDFTRVRYHAGLADQYLTQLAGELEQRVPRQAMETVYIGGGTPTALSLGQLRRLLDMLKPYTEGALEVTIEANPEAIKPELIDILLTGGVNRISLGLQSCDDQILKQIGRRHTFDQARQAIRLLQQAGLTNISCDLIYSLPGQTREQWTATLQGVLSLNIPHCSLYSLTIEEHSEFGRTGQQPLDEDTEASMYFEAVQVLKQAGYQHYEISNFAFAGYASRHNLHYWRYDDFYGVGLGASGKLGAFRYDNTRNFQDYFQGRWIAEKIELTREDQMFEMVMMNLRTAAGLSLIEFERIFQTPVTSVYPEAIQNGLCQGWLHLDKEHLAATDSGMALLNTVLEEFLD</sequence>
<dbReference type="InterPro" id="IPR010723">
    <property type="entry name" value="HemN_C"/>
</dbReference>
<dbReference type="NCBIfam" id="TIGR00539">
    <property type="entry name" value="hemN_rel"/>
    <property type="match status" value="1"/>
</dbReference>
<dbReference type="Proteomes" id="UP000480929">
    <property type="component" value="Unassembled WGS sequence"/>
</dbReference>
<keyword evidence="3" id="KW-0004">4Fe-4S</keyword>
<dbReference type="GO" id="GO:0051539">
    <property type="term" value="F:4 iron, 4 sulfur cluster binding"/>
    <property type="evidence" value="ECO:0007669"/>
    <property type="project" value="UniProtKB-UniRule"/>
</dbReference>
<comment type="subcellular location">
    <subcellularLocation>
        <location evidence="3">Cytoplasm</location>
    </subcellularLocation>
</comment>
<dbReference type="EMBL" id="WKPJ01000032">
    <property type="protein sequence ID" value="MSA90707.1"/>
    <property type="molecule type" value="Genomic_DNA"/>
</dbReference>
<keyword evidence="3" id="KW-0408">Iron</keyword>
<keyword evidence="3" id="KW-0411">Iron-sulfur</keyword>
<protein>
    <recommendedName>
        <fullName evidence="2 3">Heme chaperone HemW</fullName>
    </recommendedName>
</protein>
<dbReference type="AlphaFoldDB" id="A0A6N7SA33"/>
<dbReference type="InterPro" id="IPR034505">
    <property type="entry name" value="Coproporphyrinogen-III_oxidase"/>
</dbReference>
<evidence type="ECO:0000313" key="8">
    <source>
        <dbReference type="Proteomes" id="UP000480929"/>
    </source>
</evidence>
<dbReference type="SMART" id="SM00729">
    <property type="entry name" value="Elp3"/>
    <property type="match status" value="1"/>
</dbReference>
<dbReference type="PROSITE" id="PS51918">
    <property type="entry name" value="RADICAL_SAM"/>
    <property type="match status" value="1"/>
</dbReference>
<dbReference type="SFLD" id="SFLDG01082">
    <property type="entry name" value="B12-binding_domain_containing"/>
    <property type="match status" value="1"/>
</dbReference>
<dbReference type="Gene3D" id="3.80.30.20">
    <property type="entry name" value="tm_1862 like domain"/>
    <property type="match status" value="1"/>
</dbReference>
<dbReference type="InterPro" id="IPR023404">
    <property type="entry name" value="rSAM_horseshoe"/>
</dbReference>
<organism evidence="5 7">
    <name type="scientific">Holdemania massiliensis</name>
    <dbReference type="NCBI Taxonomy" id="1468449"/>
    <lineage>
        <taxon>Bacteria</taxon>
        <taxon>Bacillati</taxon>
        <taxon>Bacillota</taxon>
        <taxon>Erysipelotrichia</taxon>
        <taxon>Erysipelotrichales</taxon>
        <taxon>Erysipelotrichaceae</taxon>
        <taxon>Holdemania</taxon>
    </lineage>
</organism>
<dbReference type="OrthoDB" id="9808022at2"/>
<evidence type="ECO:0000313" key="6">
    <source>
        <dbReference type="EMBL" id="MSC34437.1"/>
    </source>
</evidence>
<keyword evidence="3" id="KW-0349">Heme</keyword>
<comment type="function">
    <text evidence="3">Probably acts as a heme chaperone, transferring heme to an unknown acceptor. Binds one molecule of heme per monomer, possibly covalently. Binds 1 [4Fe-4S] cluster. The cluster is coordinated with 3 cysteines and an exchangeable S-adenosyl-L-methionine.</text>
</comment>
<dbReference type="GO" id="GO:0006779">
    <property type="term" value="P:porphyrin-containing compound biosynthetic process"/>
    <property type="evidence" value="ECO:0007669"/>
    <property type="project" value="InterPro"/>
</dbReference>
<dbReference type="Proteomes" id="UP000433575">
    <property type="component" value="Unassembled WGS sequence"/>
</dbReference>
<dbReference type="SFLD" id="SFLDS00029">
    <property type="entry name" value="Radical_SAM"/>
    <property type="match status" value="1"/>
</dbReference>
<keyword evidence="3" id="KW-0949">S-adenosyl-L-methionine</keyword>
<dbReference type="InterPro" id="IPR006638">
    <property type="entry name" value="Elp3/MiaA/NifB-like_rSAM"/>
</dbReference>
<dbReference type="SFLD" id="SFLDG01065">
    <property type="entry name" value="anaerobic_coproporphyrinogen-I"/>
    <property type="match status" value="1"/>
</dbReference>
<evidence type="ECO:0000313" key="5">
    <source>
        <dbReference type="EMBL" id="MSA90707.1"/>
    </source>
</evidence>
<reference evidence="7 8" key="1">
    <citation type="journal article" date="2019" name="Nat. Med.">
        <title>A library of human gut bacterial isolates paired with longitudinal multiomics data enables mechanistic microbiome research.</title>
        <authorList>
            <person name="Poyet M."/>
            <person name="Groussin M."/>
            <person name="Gibbons S.M."/>
            <person name="Avila-Pacheco J."/>
            <person name="Jiang X."/>
            <person name="Kearney S.M."/>
            <person name="Perrotta A.R."/>
            <person name="Berdy B."/>
            <person name="Zhao S."/>
            <person name="Lieberman T.D."/>
            <person name="Swanson P.K."/>
            <person name="Smith M."/>
            <person name="Roesemann S."/>
            <person name="Alexander J.E."/>
            <person name="Rich S.A."/>
            <person name="Livny J."/>
            <person name="Vlamakis H."/>
            <person name="Clish C."/>
            <person name="Bullock K."/>
            <person name="Deik A."/>
            <person name="Scott J."/>
            <person name="Pierce K.A."/>
            <person name="Xavier R.J."/>
            <person name="Alm E.J."/>
        </authorList>
    </citation>
    <scope>NUCLEOTIDE SEQUENCE [LARGE SCALE GENOMIC DNA]</scope>
    <source>
        <strain evidence="5 7">BIOML-A4</strain>
        <strain evidence="6 8">BIOML-A5</strain>
    </source>
</reference>
<comment type="similarity">
    <text evidence="1">Belongs to the anaerobic coproporphyrinogen-III oxidase family. HemW subfamily.</text>
</comment>
<evidence type="ECO:0000256" key="3">
    <source>
        <dbReference type="RuleBase" id="RU364116"/>
    </source>
</evidence>
<keyword evidence="3" id="KW-0963">Cytoplasm</keyword>
<feature type="domain" description="Radical SAM core" evidence="4">
    <location>
        <begin position="4"/>
        <end position="231"/>
    </location>
</feature>
<dbReference type="GO" id="GO:0004109">
    <property type="term" value="F:coproporphyrinogen oxidase activity"/>
    <property type="evidence" value="ECO:0007669"/>
    <property type="project" value="InterPro"/>
</dbReference>